<proteinExistence type="predicted"/>
<organism evidence="3 4">
    <name type="scientific">Callosobruchus maculatus</name>
    <name type="common">Southern cowpea weevil</name>
    <name type="synonym">Pulse bruchid</name>
    <dbReference type="NCBI Taxonomy" id="64391"/>
    <lineage>
        <taxon>Eukaryota</taxon>
        <taxon>Metazoa</taxon>
        <taxon>Ecdysozoa</taxon>
        <taxon>Arthropoda</taxon>
        <taxon>Hexapoda</taxon>
        <taxon>Insecta</taxon>
        <taxon>Pterygota</taxon>
        <taxon>Neoptera</taxon>
        <taxon>Endopterygota</taxon>
        <taxon>Coleoptera</taxon>
        <taxon>Polyphaga</taxon>
        <taxon>Cucujiformia</taxon>
        <taxon>Chrysomeloidea</taxon>
        <taxon>Chrysomelidae</taxon>
        <taxon>Bruchinae</taxon>
        <taxon>Bruchini</taxon>
        <taxon>Callosobruchus</taxon>
    </lineage>
</organism>
<gene>
    <name evidence="3" type="ORF">CALMAC_LOCUS1753</name>
</gene>
<evidence type="ECO:0008006" key="5">
    <source>
        <dbReference type="Google" id="ProtNLM"/>
    </source>
</evidence>
<dbReference type="AlphaFoldDB" id="A0A653BKC8"/>
<evidence type="ECO:0000313" key="3">
    <source>
        <dbReference type="EMBL" id="VEN36019.1"/>
    </source>
</evidence>
<protein>
    <recommendedName>
        <fullName evidence="5">Neuropeptide F</fullName>
    </recommendedName>
</protein>
<evidence type="ECO:0000256" key="2">
    <source>
        <dbReference type="SAM" id="SignalP"/>
    </source>
</evidence>
<feature type="chain" id="PRO_5025003607" description="Neuropeptide F" evidence="2">
    <location>
        <begin position="26"/>
        <end position="122"/>
    </location>
</feature>
<dbReference type="OrthoDB" id="8181631at2759"/>
<feature type="compositionally biased region" description="Polar residues" evidence="1">
    <location>
        <begin position="96"/>
        <end position="112"/>
    </location>
</feature>
<dbReference type="EMBL" id="CAACVG010002082">
    <property type="protein sequence ID" value="VEN36019.1"/>
    <property type="molecule type" value="Genomic_DNA"/>
</dbReference>
<feature type="region of interest" description="Disordered" evidence="1">
    <location>
        <begin position="85"/>
        <end position="122"/>
    </location>
</feature>
<feature type="signal peptide" evidence="2">
    <location>
        <begin position="1"/>
        <end position="25"/>
    </location>
</feature>
<reference evidence="3 4" key="1">
    <citation type="submission" date="2019-01" db="EMBL/GenBank/DDBJ databases">
        <authorList>
            <person name="Sayadi A."/>
        </authorList>
    </citation>
    <scope>NUCLEOTIDE SEQUENCE [LARGE SCALE GENOMIC DNA]</scope>
</reference>
<keyword evidence="4" id="KW-1185">Reference proteome</keyword>
<sequence>MMRWPGVQWILIFVAVLMMQDWAKAAPSPRGDDMFKELLKLDKMYSAIARPSLRSMSPPMDGRPKVVQRAIMRLQELDKLYADRARPRFGKRTENNPDFQQADYDSQYQSEPELSDWMAVRR</sequence>
<name>A0A653BKC8_CALMS</name>
<dbReference type="Proteomes" id="UP000410492">
    <property type="component" value="Unassembled WGS sequence"/>
</dbReference>
<feature type="compositionally biased region" description="Basic and acidic residues" evidence="1">
    <location>
        <begin position="85"/>
        <end position="95"/>
    </location>
</feature>
<evidence type="ECO:0000256" key="1">
    <source>
        <dbReference type="SAM" id="MobiDB-lite"/>
    </source>
</evidence>
<keyword evidence="2" id="KW-0732">Signal</keyword>
<evidence type="ECO:0000313" key="4">
    <source>
        <dbReference type="Proteomes" id="UP000410492"/>
    </source>
</evidence>
<accession>A0A653BKC8</accession>